<dbReference type="EMBL" id="BAABJJ010000044">
    <property type="protein sequence ID" value="GAA4954618.1"/>
    <property type="molecule type" value="Genomic_DNA"/>
</dbReference>
<sequence>MKKQIYLIKKMAYVVMAALVFASCQDIDTPPFGDFEIDPSVVKIISPVEGSAIKVFEDLTSIDIEIEVNDDNLVSEISIALDGTEIVKFDNFNNPRRISETYTYTGLANGEHTLTVTSTDINGKSTTAEANFTKEPPYVAEFDGEVLYMPFDGDYRDLIGFELADEVGSPGFAESGFAGASAYKGTTDAYLTFPSEGLLSNEFSATFWYKVNANPDRAGLLVIGNDIPENRNQGFRLFREGNATEQTIKLNVGTGAAESWNDGGVIDVAAGEWVHIAFTISQTESKIYFNGIEMNTGAMDGPIDWTGVGSLAIGSGGDTFNYWGHNSDSSEMDELRIFNKALSPAEISSMVSADPYIPQYPGESFYMPFDGGFVNLFDNMSATQVGSPQITGDDTYEGSGAYEGATDSYLTYPTDGLTTPEFSASMWYKLNNDPDRGGVLTIGPEDTANAGFPDTQNLRTNGLRFFRENGDDGNQRFKLNVGTGAGEAWVDGGVDADVDPTTGEWVHLAFTISNTDAIVYINGASVAQTTITGIDWTGCDIISIMSGAPRFTEWGHLSDNSNLDELRFFNKALSTEEVAAVFGGDVTLPFFGATLYMPFDADNINKSNNVAATTVGTTGFSGEAKVGDNAFLGSVDSYLTYPTADLTGESFSAAMWYKLDVSPDRAGILVAGPEDTDNAGFPDTQNLRTSGFRLFRENGEDGFQRFKLNVGNGTGESWIDGGVDADVPNDAGWIHLAFTISPTKAIVYIDGAVVKEEAITGVDWAGCDLLSIMSGAARFTEWGHLSDLSYLDELYLFDRELTQEEIQTIMDE</sequence>
<proteinExistence type="predicted"/>
<feature type="chain" id="PRO_5046654649" description="Concanavalin A-like lectin/glucanases superfamily protein" evidence="1">
    <location>
        <begin position="23"/>
        <end position="812"/>
    </location>
</feature>
<feature type="signal peptide" evidence="1">
    <location>
        <begin position="1"/>
        <end position="22"/>
    </location>
</feature>
<dbReference type="InterPro" id="IPR013320">
    <property type="entry name" value="ConA-like_dom_sf"/>
</dbReference>
<keyword evidence="3" id="KW-1185">Reference proteome</keyword>
<organism evidence="2 3">
    <name type="scientific">Algibacter agarivorans</name>
    <dbReference type="NCBI Taxonomy" id="1109741"/>
    <lineage>
        <taxon>Bacteria</taxon>
        <taxon>Pseudomonadati</taxon>
        <taxon>Bacteroidota</taxon>
        <taxon>Flavobacteriia</taxon>
        <taxon>Flavobacteriales</taxon>
        <taxon>Flavobacteriaceae</taxon>
        <taxon>Algibacter</taxon>
    </lineage>
</organism>
<dbReference type="Gene3D" id="2.60.40.10">
    <property type="entry name" value="Immunoglobulins"/>
    <property type="match status" value="1"/>
</dbReference>
<reference evidence="3" key="1">
    <citation type="journal article" date="2019" name="Int. J. Syst. Evol. Microbiol.">
        <title>The Global Catalogue of Microorganisms (GCM) 10K type strain sequencing project: providing services to taxonomists for standard genome sequencing and annotation.</title>
        <authorList>
            <consortium name="The Broad Institute Genomics Platform"/>
            <consortium name="The Broad Institute Genome Sequencing Center for Infectious Disease"/>
            <person name="Wu L."/>
            <person name="Ma J."/>
        </authorList>
    </citation>
    <scope>NUCLEOTIDE SEQUENCE [LARGE SCALE GENOMIC DNA]</scope>
    <source>
        <strain evidence="3">JCM 18285</strain>
    </source>
</reference>
<dbReference type="RefSeq" id="WP_345193549.1">
    <property type="nucleotide sequence ID" value="NZ_BAABJJ010000044.1"/>
</dbReference>
<evidence type="ECO:0000313" key="3">
    <source>
        <dbReference type="Proteomes" id="UP001501302"/>
    </source>
</evidence>
<evidence type="ECO:0000313" key="2">
    <source>
        <dbReference type="EMBL" id="GAA4954618.1"/>
    </source>
</evidence>
<dbReference type="Proteomes" id="UP001501302">
    <property type="component" value="Unassembled WGS sequence"/>
</dbReference>
<dbReference type="Pfam" id="PF17957">
    <property type="entry name" value="Big_7"/>
    <property type="match status" value="1"/>
</dbReference>
<name>A0ABP9GW18_9FLAO</name>
<evidence type="ECO:0000256" key="1">
    <source>
        <dbReference type="SAM" id="SignalP"/>
    </source>
</evidence>
<comment type="caution">
    <text evidence="2">The sequence shown here is derived from an EMBL/GenBank/DDBJ whole genome shotgun (WGS) entry which is preliminary data.</text>
</comment>
<dbReference type="InterPro" id="IPR013783">
    <property type="entry name" value="Ig-like_fold"/>
</dbReference>
<dbReference type="Gene3D" id="2.60.120.200">
    <property type="match status" value="3"/>
</dbReference>
<keyword evidence="1" id="KW-0732">Signal</keyword>
<dbReference type="PANTHER" id="PTHR42535">
    <property type="entry name" value="OOKINETE PROTEIN, PUTATIVE-RELATED"/>
    <property type="match status" value="1"/>
</dbReference>
<protein>
    <recommendedName>
        <fullName evidence="4">Concanavalin A-like lectin/glucanases superfamily protein</fullName>
    </recommendedName>
</protein>
<evidence type="ECO:0008006" key="4">
    <source>
        <dbReference type="Google" id="ProtNLM"/>
    </source>
</evidence>
<dbReference type="Pfam" id="PF13385">
    <property type="entry name" value="Laminin_G_3"/>
    <property type="match status" value="3"/>
</dbReference>
<dbReference type="PANTHER" id="PTHR42535:SF2">
    <property type="entry name" value="CHROMOSOME UNDETERMINED SCAFFOLD_146, WHOLE GENOME SHOTGUN SEQUENCE"/>
    <property type="match status" value="1"/>
</dbReference>
<dbReference type="PROSITE" id="PS51257">
    <property type="entry name" value="PROKAR_LIPOPROTEIN"/>
    <property type="match status" value="1"/>
</dbReference>
<accession>A0ABP9GW18</accession>
<dbReference type="SUPFAM" id="SSF49899">
    <property type="entry name" value="Concanavalin A-like lectins/glucanases"/>
    <property type="match status" value="3"/>
</dbReference>
<gene>
    <name evidence="2" type="ORF">GCM10023314_30340</name>
</gene>